<dbReference type="FunFam" id="2.40.30.330:FF:000001">
    <property type="entry name" value="Protein CLP1 homolog"/>
    <property type="match status" value="1"/>
</dbReference>
<evidence type="ECO:0000256" key="3">
    <source>
        <dbReference type="ARBA" id="ARBA00022741"/>
    </source>
</evidence>
<dbReference type="GO" id="GO:0005524">
    <property type="term" value="F:ATP binding"/>
    <property type="evidence" value="ECO:0007669"/>
    <property type="project" value="UniProtKB-UniRule"/>
</dbReference>
<protein>
    <recommendedName>
        <fullName evidence="6">Protein CLP1 homolog</fullName>
    </recommendedName>
</protein>
<dbReference type="InterPro" id="IPR038239">
    <property type="entry name" value="Clp1_N_sf"/>
</dbReference>
<dbReference type="InterPro" id="IPR045116">
    <property type="entry name" value="Clp1/Grc3"/>
</dbReference>
<dbReference type="Pfam" id="PF16573">
    <property type="entry name" value="CLP1_N"/>
    <property type="match status" value="1"/>
</dbReference>
<feature type="binding site" evidence="6">
    <location>
        <begin position="121"/>
        <end position="126"/>
    </location>
    <ligand>
        <name>ATP</name>
        <dbReference type="ChEBI" id="CHEBI:30616"/>
    </ligand>
</feature>
<evidence type="ECO:0000256" key="4">
    <source>
        <dbReference type="ARBA" id="ARBA00022840"/>
    </source>
</evidence>
<gene>
    <name evidence="10" type="ORF">PHYEVI_LOCUS6022</name>
</gene>
<dbReference type="OrthoDB" id="258143at2759"/>
<feature type="domain" description="Clp1 N-terminal" evidence="8">
    <location>
        <begin position="13"/>
        <end position="104"/>
    </location>
</feature>
<dbReference type="EMBL" id="OU900096">
    <property type="protein sequence ID" value="CAG9859653.1"/>
    <property type="molecule type" value="Genomic_DNA"/>
</dbReference>
<evidence type="ECO:0000313" key="10">
    <source>
        <dbReference type="EMBL" id="CAG9859653.1"/>
    </source>
</evidence>
<feature type="domain" description="Clp1 C-terminal" evidence="7">
    <location>
        <begin position="310"/>
        <end position="421"/>
    </location>
</feature>
<evidence type="ECO:0000256" key="2">
    <source>
        <dbReference type="ARBA" id="ARBA00022664"/>
    </source>
</evidence>
<dbReference type="Gene3D" id="2.60.120.1030">
    <property type="entry name" value="Clp1, DNA binding domain"/>
    <property type="match status" value="1"/>
</dbReference>
<comment type="subcellular location">
    <subcellularLocation>
        <location evidence="1 6">Nucleus</location>
    </subcellularLocation>
</comment>
<feature type="domain" description="Clp1 P-loop" evidence="9">
    <location>
        <begin position="118"/>
        <end position="304"/>
    </location>
</feature>
<dbReference type="SUPFAM" id="SSF52540">
    <property type="entry name" value="P-loop containing nucleoside triphosphate hydrolases"/>
    <property type="match status" value="1"/>
</dbReference>
<evidence type="ECO:0000313" key="11">
    <source>
        <dbReference type="Proteomes" id="UP001153712"/>
    </source>
</evidence>
<evidence type="ECO:0000259" key="8">
    <source>
        <dbReference type="Pfam" id="PF16573"/>
    </source>
</evidence>
<dbReference type="InterPro" id="IPR010655">
    <property type="entry name" value="Clp1_C"/>
</dbReference>
<accession>A0A9N9TR75</accession>
<evidence type="ECO:0000256" key="5">
    <source>
        <dbReference type="ARBA" id="ARBA00023242"/>
    </source>
</evidence>
<proteinExistence type="inferred from homology"/>
<evidence type="ECO:0000259" key="9">
    <source>
        <dbReference type="Pfam" id="PF16575"/>
    </source>
</evidence>
<dbReference type="InterPro" id="IPR028606">
    <property type="entry name" value="Clp1"/>
</dbReference>
<reference evidence="10" key="1">
    <citation type="submission" date="2022-01" db="EMBL/GenBank/DDBJ databases">
        <authorList>
            <person name="King R."/>
        </authorList>
    </citation>
    <scope>NUCLEOTIDE SEQUENCE</scope>
</reference>
<dbReference type="GO" id="GO:0031124">
    <property type="term" value="P:mRNA 3'-end processing"/>
    <property type="evidence" value="ECO:0007669"/>
    <property type="project" value="UniProtKB-UniRule"/>
</dbReference>
<keyword evidence="4 6" id="KW-0067">ATP-binding</keyword>
<dbReference type="Pfam" id="PF06807">
    <property type="entry name" value="Clp1"/>
    <property type="match status" value="1"/>
</dbReference>
<keyword evidence="3 6" id="KW-0547">Nucleotide-binding</keyword>
<comment type="function">
    <text evidence="6">Required for endonucleolytic cleavage during polyadenylation-dependent pre-mRNA 3'-end formation.</text>
</comment>
<organism evidence="10 11">
    <name type="scientific">Phyllotreta striolata</name>
    <name type="common">Striped flea beetle</name>
    <name type="synonym">Crioceris striolata</name>
    <dbReference type="NCBI Taxonomy" id="444603"/>
    <lineage>
        <taxon>Eukaryota</taxon>
        <taxon>Metazoa</taxon>
        <taxon>Ecdysozoa</taxon>
        <taxon>Arthropoda</taxon>
        <taxon>Hexapoda</taxon>
        <taxon>Insecta</taxon>
        <taxon>Pterygota</taxon>
        <taxon>Neoptera</taxon>
        <taxon>Endopterygota</taxon>
        <taxon>Coleoptera</taxon>
        <taxon>Polyphaga</taxon>
        <taxon>Cucujiformia</taxon>
        <taxon>Chrysomeloidea</taxon>
        <taxon>Chrysomelidae</taxon>
        <taxon>Galerucinae</taxon>
        <taxon>Alticini</taxon>
        <taxon>Phyllotreta</taxon>
    </lineage>
</organism>
<dbReference type="FunFam" id="3.40.50.300:FF:000454">
    <property type="entry name" value="Protein CLP1 homolog"/>
    <property type="match status" value="1"/>
</dbReference>
<dbReference type="PANTHER" id="PTHR12755:SF6">
    <property type="entry name" value="POLYRIBONUCLEOTIDE 5'-HYDROXYL-KINASE CLP1"/>
    <property type="match status" value="1"/>
</dbReference>
<dbReference type="GO" id="GO:0006388">
    <property type="term" value="P:tRNA splicing, via endonucleolytic cleavage and ligation"/>
    <property type="evidence" value="ECO:0007669"/>
    <property type="project" value="TreeGrafter"/>
</dbReference>
<dbReference type="PANTHER" id="PTHR12755">
    <property type="entry name" value="CLEAVAGE/POLYADENYLATION FACTOR IA SUBUNIT CLP1P"/>
    <property type="match status" value="1"/>
</dbReference>
<keyword evidence="5 6" id="KW-0539">Nucleus</keyword>
<name>A0A9N9TR75_PHYSR</name>
<dbReference type="InterPro" id="IPR032319">
    <property type="entry name" value="CLP1_P"/>
</dbReference>
<dbReference type="InterPro" id="IPR032324">
    <property type="entry name" value="Clp1_N"/>
</dbReference>
<evidence type="ECO:0000256" key="1">
    <source>
        <dbReference type="ARBA" id="ARBA00004123"/>
    </source>
</evidence>
<dbReference type="HAMAP" id="MF_03035">
    <property type="entry name" value="Clp1"/>
    <property type="match status" value="1"/>
</dbReference>
<evidence type="ECO:0000256" key="6">
    <source>
        <dbReference type="HAMAP-Rule" id="MF_03035"/>
    </source>
</evidence>
<evidence type="ECO:0000259" key="7">
    <source>
        <dbReference type="Pfam" id="PF06807"/>
    </source>
</evidence>
<dbReference type="GO" id="GO:0051731">
    <property type="term" value="F:polynucleotide 5'-hydroxyl-kinase activity"/>
    <property type="evidence" value="ECO:0007669"/>
    <property type="project" value="InterPro"/>
</dbReference>
<sequence>MSTEKKVIQEFVLEQDNELRFEVESKNEKVYLTLKSGTAEVFGTELVKAKTYEFTSGAKVAVFTWNGCVIEVKGKTDVIYTAKETPMVIYSNCHAALEFMRVEAEKDNKRGPIALLAGPCDVGKSTVSRILLNYAVRMNRRPIFVELDVGQGQISIPGTIGALMIERPASIDEGFSQEAPLVYNFGHKTISANPNLFTILTNHLANTVKERLEVNKKTRSSGAIINTCGWIKGAGYKQLLNSIKAFEVDIIMVLDQERLYNELVRDLPQFVKIIFLPKSGGVVERSKSNRSESRDQRIREYFYGTPRNSLYPHSFELKFTEVKIYKIGAPALPDSCLPLGMKADDHMTKLVLLTPNAGLLHHILGVSFSENEDDDILSSHVAGFVCVSMVDTERQTITLLSPQPKPLPSNILILSELQFMDTH</sequence>
<dbReference type="Gene3D" id="3.40.50.300">
    <property type="entry name" value="P-loop containing nucleotide triphosphate hydrolases"/>
    <property type="match status" value="1"/>
</dbReference>
<feature type="binding site" evidence="6">
    <location>
        <position position="59"/>
    </location>
    <ligand>
        <name>ATP</name>
        <dbReference type="ChEBI" id="CHEBI:30616"/>
    </ligand>
</feature>
<dbReference type="GO" id="GO:0005849">
    <property type="term" value="C:mRNA cleavage factor complex"/>
    <property type="evidence" value="ECO:0007669"/>
    <property type="project" value="InterPro"/>
</dbReference>
<keyword evidence="2 6" id="KW-0507">mRNA processing</keyword>
<dbReference type="Gene3D" id="2.40.30.330">
    <property type="entry name" value="Pre-mRNA cleavage complex subunit Clp1, C-terminal domain"/>
    <property type="match status" value="1"/>
</dbReference>
<comment type="similarity">
    <text evidence="6">Belongs to the Clp1 family. Clp1 subfamily.</text>
</comment>
<dbReference type="InterPro" id="IPR038238">
    <property type="entry name" value="Clp1_C_sf"/>
</dbReference>
<keyword evidence="11" id="KW-1185">Reference proteome</keyword>
<dbReference type="AlphaFoldDB" id="A0A9N9TR75"/>
<dbReference type="Proteomes" id="UP001153712">
    <property type="component" value="Chromosome 3"/>
</dbReference>
<dbReference type="FunFam" id="2.60.120.1030:FF:000007">
    <property type="entry name" value="Protein CLP1 homolog"/>
    <property type="match status" value="1"/>
</dbReference>
<dbReference type="Pfam" id="PF16575">
    <property type="entry name" value="CLP1_P"/>
    <property type="match status" value="1"/>
</dbReference>
<feature type="binding site" evidence="6">
    <location>
        <position position="18"/>
    </location>
    <ligand>
        <name>ATP</name>
        <dbReference type="ChEBI" id="CHEBI:30616"/>
    </ligand>
</feature>
<dbReference type="InterPro" id="IPR027417">
    <property type="entry name" value="P-loop_NTPase"/>
</dbReference>